<comment type="caution">
    <text evidence="2">The sequence shown here is derived from an EMBL/GenBank/DDBJ whole genome shotgun (WGS) entry which is preliminary data.</text>
</comment>
<proteinExistence type="predicted"/>
<protein>
    <submittedName>
        <fullName evidence="2">Helix-turn-helix protein</fullName>
    </submittedName>
</protein>
<accession>A0A368VCQ0</accession>
<sequence>MPAEEYENIVKMTQEIHSHLLIRKTSSNVLNDFITEREAMKEFRRKTTWFWNQRRSGKLPFKKVGSRVYYRKSDLLDLLNKNA</sequence>
<reference evidence="2 3" key="1">
    <citation type="submission" date="2018-07" db="EMBL/GenBank/DDBJ databases">
        <title>Freshwater and sediment microbial communities from various areas in North America, analyzing microbe dynamics in response to fracking.</title>
        <authorList>
            <person name="Lamendella R."/>
        </authorList>
    </citation>
    <scope>NUCLEOTIDE SEQUENCE [LARGE SCALE GENOMIC DNA]</scope>
    <source>
        <strain evidence="2 3">160A</strain>
    </source>
</reference>
<evidence type="ECO:0000259" key="1">
    <source>
        <dbReference type="Pfam" id="PF12728"/>
    </source>
</evidence>
<name>A0A368VCQ0_9BACT</name>
<dbReference type="Pfam" id="PF12728">
    <property type="entry name" value="HTH_17"/>
    <property type="match status" value="1"/>
</dbReference>
<evidence type="ECO:0000313" key="3">
    <source>
        <dbReference type="Proteomes" id="UP000252733"/>
    </source>
</evidence>
<dbReference type="Proteomes" id="UP000252733">
    <property type="component" value="Unassembled WGS sequence"/>
</dbReference>
<keyword evidence="3" id="KW-1185">Reference proteome</keyword>
<organism evidence="2 3">
    <name type="scientific">Marinilabilia salmonicolor</name>
    <dbReference type="NCBI Taxonomy" id="989"/>
    <lineage>
        <taxon>Bacteria</taxon>
        <taxon>Pseudomonadati</taxon>
        <taxon>Bacteroidota</taxon>
        <taxon>Bacteroidia</taxon>
        <taxon>Marinilabiliales</taxon>
        <taxon>Marinilabiliaceae</taxon>
        <taxon>Marinilabilia</taxon>
    </lineage>
</organism>
<dbReference type="EMBL" id="QPIZ01000007">
    <property type="protein sequence ID" value="RCW36751.1"/>
    <property type="molecule type" value="Genomic_DNA"/>
</dbReference>
<feature type="domain" description="Helix-turn-helix" evidence="1">
    <location>
        <begin position="35"/>
        <end position="82"/>
    </location>
</feature>
<dbReference type="AlphaFoldDB" id="A0A368VCQ0"/>
<dbReference type="InterPro" id="IPR041657">
    <property type="entry name" value="HTH_17"/>
</dbReference>
<evidence type="ECO:0000313" key="2">
    <source>
        <dbReference type="EMBL" id="RCW36751.1"/>
    </source>
</evidence>
<gene>
    <name evidence="2" type="ORF">DFO77_10742</name>
</gene>